<keyword evidence="5" id="KW-0732">Signal</keyword>
<dbReference type="SMART" id="SM00194">
    <property type="entry name" value="PTPc"/>
    <property type="match status" value="2"/>
</dbReference>
<evidence type="ECO:0000256" key="9">
    <source>
        <dbReference type="ARBA" id="ARBA00023136"/>
    </source>
</evidence>
<keyword evidence="17" id="KW-1185">Reference proteome</keyword>
<dbReference type="Pfam" id="PF00102">
    <property type="entry name" value="Y_phosphatase"/>
    <property type="match status" value="2"/>
</dbReference>
<evidence type="ECO:0000256" key="12">
    <source>
        <dbReference type="SAM" id="MobiDB-lite"/>
    </source>
</evidence>
<feature type="domain" description="Tyrosine-protein phosphatase" evidence="14">
    <location>
        <begin position="886"/>
        <end position="1149"/>
    </location>
</feature>
<dbReference type="SMART" id="SM00060">
    <property type="entry name" value="FN3"/>
    <property type="match status" value="4"/>
</dbReference>
<dbReference type="InterPro" id="IPR057598">
    <property type="entry name" value="Fn3_PTPRU"/>
</dbReference>
<dbReference type="InterPro" id="IPR003595">
    <property type="entry name" value="Tyr_Pase_cat"/>
</dbReference>
<keyword evidence="10" id="KW-0325">Glycoprotein</keyword>
<dbReference type="EC" id="3.1.3.48" evidence="3"/>
<gene>
    <name evidence="18 19" type="primary">LOC115232500</name>
</gene>
<dbReference type="PANTHER" id="PTHR19134">
    <property type="entry name" value="RECEPTOR-TYPE TYROSINE-PROTEIN PHOSPHATASE"/>
    <property type="match status" value="1"/>
</dbReference>
<evidence type="ECO:0000256" key="3">
    <source>
        <dbReference type="ARBA" id="ARBA00013064"/>
    </source>
</evidence>
<evidence type="ECO:0000256" key="8">
    <source>
        <dbReference type="ARBA" id="ARBA00022989"/>
    </source>
</evidence>
<dbReference type="Pfam" id="PF23144">
    <property type="entry name" value="Fn3_PTPRU"/>
    <property type="match status" value="1"/>
</dbReference>
<evidence type="ECO:0000259" key="15">
    <source>
        <dbReference type="PROSITE" id="PS50056"/>
    </source>
</evidence>
<sequence>MACEFSTLKKTWFLHQRSRSLRKPGLQFEIRCVLLYLLLQYGTYPKVSANTCPEGKFGDKCQLTCHCFNGDKVCDATGCSDSLCRQGYRNAPDCQTVCSPGRFGQSCLFLCHCPENDFCDPVNGNCRSGRCHRNWYGRGCQTQLSTLVNPPTAKVLDCHTVSVSWNAWNYDSDLGSTSVSFYSLKMRSKSDVNWINKKDVLQNENISKYTVNVTGLTENSLYQFRIDVISSSKKFNISGPIGVPTPFIFVLCSALVDKTLQTINTTDDGNIEIFLHKKYQSTVKVSYEETGIGDCDDISANVSSITFDSNFVVLNTSLWRHYTITVEIMSPYNLHYVESVLTAEMVPTGKIKDVRIISLSANHVTIEWDNLPCAERGGVLIRYEIVIQSHDIAAAHSTLKTKYQFLVIPDLKPFTKYGISIRYVNSVGAGGFSEELKFQTLQTIPDAPLLSDIITKERGATVTWKRSKHPNGILTVYMVRCIQTTDPTQVIDIIHPASKDAAVTFYGLQPYTNYSVKIRASTDIGWGNFSDSMTTMTKESIPGPALNLLAHYHNECIALSWEPPEKPNGIIISYKLITKELFSYTRINQEPLQSSLTLGNITSYRHCKLLPATLYGIEIAASTSIGTGEAGVTGSYWTEIKTPPAPLHPILTGFTDTLIEVILRPSAIFTGPISWYDIRVHKMDNIEKCTEDVNDYKTVKQPPGTLVAKLTPMYLDAPINFKVGDSKIYGGVVNPPLSNNSCYQIFYILYSSLNNVTKFNFSSTKGATKSIVPTPPLGLAAILIPVFILLIVIVAILLFFLYRKYRWCKPSPKEIFTIKTEDYVLPENTNDLEKHWTSIRSLNERRHLVIHDDLPNGKHHSSLYKNGDIVNLEREESDKMSQFLSFREEYDALNNYYAETSPDISNFKEACKKENTCLNRFPQKLPYDRNRVILTPDTCSNNTYINASYICDKTARQYKYIAAQSPFNKETVCDFWRLIYQHKVKIVVMLTKHVEENVLKCSKYFPQLTGEHFRLEIFNMKIITVQTYADYSITTINVGVGNEIVQEVCIFEFFSWPESITSRNAVPLLEMHQKISRVFTENTSPILVHCGTGINRTGTFIIIDILLEEYRQKRSINLFNVIKNIRKSMNFTLRPYAYFLFVYDAVFEMYQDRYDFNVTYENINPQYLEQFLQIQFDNLCRFIPKIDDDQYIAGRLQINKSKNRFLAILPPENFRPILRSAKGAYINAVFLDGCSRKNHYILTQTPMKETLGDFWQLIYEYNVRTIVMMDNNIKNDTCVSYWKMSTGGSTLWSTEHFDVEIGNRIVDYDSILEQFQLKVTKPGKESVRKIRLYRYQNWKGPNFIPVCRDYILYLIQHVAEWQSTNNHKPIVVHCKDGATNSGLFCVADVLIEKRKCDNFFDVYHTVKHIKRRRPEIIQDMKQYRFCYSLLELYARFVTTKNNKDQKNQDKNVQNNIHKQNTSIS</sequence>
<dbReference type="GO" id="GO:0016020">
    <property type="term" value="C:membrane"/>
    <property type="evidence" value="ECO:0007669"/>
    <property type="project" value="UniProtKB-SubCell"/>
</dbReference>
<evidence type="ECO:0000256" key="13">
    <source>
        <dbReference type="SAM" id="Phobius"/>
    </source>
</evidence>
<keyword evidence="6" id="KW-0378">Hydrolase</keyword>
<evidence type="ECO:0000259" key="16">
    <source>
        <dbReference type="PROSITE" id="PS50853"/>
    </source>
</evidence>
<accession>A0A6P7U2W2</accession>
<keyword evidence="7" id="KW-0904">Protein phosphatase</keyword>
<dbReference type="SUPFAM" id="SSF52799">
    <property type="entry name" value="(Phosphotyrosine protein) phosphatases II"/>
    <property type="match status" value="2"/>
</dbReference>
<dbReference type="Gene3D" id="2.170.300.10">
    <property type="entry name" value="Tie2 ligand-binding domain superfamily"/>
    <property type="match status" value="1"/>
</dbReference>
<keyword evidence="4 13" id="KW-0812">Transmembrane</keyword>
<evidence type="ECO:0000256" key="4">
    <source>
        <dbReference type="ARBA" id="ARBA00022692"/>
    </source>
</evidence>
<dbReference type="InterPro" id="IPR013783">
    <property type="entry name" value="Ig-like_fold"/>
</dbReference>
<evidence type="ECO:0000259" key="14">
    <source>
        <dbReference type="PROSITE" id="PS50055"/>
    </source>
</evidence>
<feature type="domain" description="Fibronectin type-III" evidence="16">
    <location>
        <begin position="541"/>
        <end position="645"/>
    </location>
</feature>
<dbReference type="SUPFAM" id="SSF49265">
    <property type="entry name" value="Fibronectin type III"/>
    <property type="match status" value="3"/>
</dbReference>
<dbReference type="InterPro" id="IPR000387">
    <property type="entry name" value="Tyr_Pase_dom"/>
</dbReference>
<dbReference type="InterPro" id="IPR000242">
    <property type="entry name" value="PTP_cat"/>
</dbReference>
<comment type="catalytic activity">
    <reaction evidence="11">
        <text>O-phospho-L-tyrosyl-[protein] + H2O = L-tyrosyl-[protein] + phosphate</text>
        <dbReference type="Rhea" id="RHEA:10684"/>
        <dbReference type="Rhea" id="RHEA-COMP:10136"/>
        <dbReference type="Rhea" id="RHEA-COMP:20101"/>
        <dbReference type="ChEBI" id="CHEBI:15377"/>
        <dbReference type="ChEBI" id="CHEBI:43474"/>
        <dbReference type="ChEBI" id="CHEBI:46858"/>
        <dbReference type="ChEBI" id="CHEBI:61978"/>
        <dbReference type="EC" id="3.1.3.48"/>
    </reaction>
</comment>
<proteinExistence type="inferred from homology"/>
<dbReference type="Pfam" id="PF00041">
    <property type="entry name" value="fn3"/>
    <property type="match status" value="2"/>
</dbReference>
<keyword evidence="8 13" id="KW-1133">Transmembrane helix</keyword>
<dbReference type="PROSITE" id="PS50853">
    <property type="entry name" value="FN3"/>
    <property type="match status" value="4"/>
</dbReference>
<evidence type="ECO:0000256" key="11">
    <source>
        <dbReference type="ARBA" id="ARBA00051722"/>
    </source>
</evidence>
<comment type="similarity">
    <text evidence="2">Belongs to the protein-tyrosine phosphatase family.</text>
</comment>
<dbReference type="InterPro" id="IPR016130">
    <property type="entry name" value="Tyr_Pase_AS"/>
</dbReference>
<dbReference type="PROSITE" id="PS50056">
    <property type="entry name" value="TYR_PHOSPHATASE_2"/>
    <property type="match status" value="2"/>
</dbReference>
<evidence type="ECO:0000313" key="17">
    <source>
        <dbReference type="Proteomes" id="UP000515154"/>
    </source>
</evidence>
<feature type="domain" description="Tyrosine-protein phosphatase" evidence="14">
    <location>
        <begin position="1172"/>
        <end position="1433"/>
    </location>
</feature>
<dbReference type="InterPro" id="IPR036116">
    <property type="entry name" value="FN3_sf"/>
</dbReference>
<dbReference type="SMART" id="SM00404">
    <property type="entry name" value="PTPc_motif"/>
    <property type="match status" value="2"/>
</dbReference>
<feature type="domain" description="Fibronectin type-III" evidence="16">
    <location>
        <begin position="444"/>
        <end position="540"/>
    </location>
</feature>
<feature type="domain" description="Fibronectin type-III" evidence="16">
    <location>
        <begin position="147"/>
        <end position="254"/>
    </location>
</feature>
<dbReference type="CDD" id="cd00063">
    <property type="entry name" value="FN3"/>
    <property type="match status" value="4"/>
</dbReference>
<reference evidence="18 19" key="1">
    <citation type="submission" date="2025-08" db="UniProtKB">
        <authorList>
            <consortium name="RefSeq"/>
        </authorList>
    </citation>
    <scope>IDENTIFICATION</scope>
</reference>
<dbReference type="Gene3D" id="2.60.40.10">
    <property type="entry name" value="Immunoglobulins"/>
    <property type="match status" value="4"/>
</dbReference>
<feature type="region of interest" description="Disordered" evidence="12">
    <location>
        <begin position="1443"/>
        <end position="1464"/>
    </location>
</feature>
<feature type="domain" description="Fibronectin type-III" evidence="16">
    <location>
        <begin position="350"/>
        <end position="443"/>
    </location>
</feature>
<dbReference type="PROSITE" id="PS00383">
    <property type="entry name" value="TYR_PHOSPHATASE_1"/>
    <property type="match status" value="1"/>
</dbReference>
<dbReference type="PROSITE" id="PS50055">
    <property type="entry name" value="TYR_PHOSPHATASE_PTP"/>
    <property type="match status" value="2"/>
</dbReference>
<dbReference type="RefSeq" id="XP_029658262.1">
    <property type="nucleotide sequence ID" value="XM_029802402.2"/>
</dbReference>
<evidence type="ECO:0000313" key="19">
    <source>
        <dbReference type="RefSeq" id="XP_029658263.1"/>
    </source>
</evidence>
<dbReference type="InterPro" id="IPR003961">
    <property type="entry name" value="FN3_dom"/>
</dbReference>
<feature type="domain" description="Tyrosine specific protein phosphatases" evidence="15">
    <location>
        <begin position="1066"/>
        <end position="1140"/>
    </location>
</feature>
<dbReference type="KEGG" id="osn:115232500"/>
<feature type="domain" description="Tyrosine specific protein phosphatases" evidence="15">
    <location>
        <begin position="1349"/>
        <end position="1424"/>
    </location>
</feature>
<dbReference type="InterPro" id="IPR029021">
    <property type="entry name" value="Prot-tyrosine_phosphatase-like"/>
</dbReference>
<protein>
    <recommendedName>
        <fullName evidence="3">protein-tyrosine-phosphatase</fullName>
        <ecNumber evidence="3">3.1.3.48</ecNumber>
    </recommendedName>
</protein>
<evidence type="ECO:0000256" key="2">
    <source>
        <dbReference type="ARBA" id="ARBA00009580"/>
    </source>
</evidence>
<evidence type="ECO:0000256" key="7">
    <source>
        <dbReference type="ARBA" id="ARBA00022912"/>
    </source>
</evidence>
<comment type="subcellular location">
    <subcellularLocation>
        <location evidence="1">Membrane</location>
        <topology evidence="1">Single-pass type I membrane protein</topology>
    </subcellularLocation>
</comment>
<dbReference type="Proteomes" id="UP000515154">
    <property type="component" value="Linkage group LG2"/>
</dbReference>
<name>A0A6P7U2W2_9MOLL</name>
<dbReference type="PANTHER" id="PTHR19134:SF562">
    <property type="entry name" value="PROTEIN-TYROSINE-PHOSPHATASE"/>
    <property type="match status" value="1"/>
</dbReference>
<feature type="transmembrane region" description="Helical" evidence="13">
    <location>
        <begin position="777"/>
        <end position="802"/>
    </location>
</feature>
<dbReference type="CDD" id="cd00047">
    <property type="entry name" value="PTPc"/>
    <property type="match status" value="1"/>
</dbReference>
<dbReference type="Gene3D" id="3.90.190.10">
    <property type="entry name" value="Protein tyrosine phosphatase superfamily"/>
    <property type="match status" value="2"/>
</dbReference>
<dbReference type="InterPro" id="IPR050348">
    <property type="entry name" value="Protein-Tyr_Phosphatase"/>
</dbReference>
<evidence type="ECO:0000256" key="10">
    <source>
        <dbReference type="ARBA" id="ARBA00023180"/>
    </source>
</evidence>
<organism evidence="17 19">
    <name type="scientific">Octopus sinensis</name>
    <name type="common">East Asian common octopus</name>
    <dbReference type="NCBI Taxonomy" id="2607531"/>
    <lineage>
        <taxon>Eukaryota</taxon>
        <taxon>Metazoa</taxon>
        <taxon>Spiralia</taxon>
        <taxon>Lophotrochozoa</taxon>
        <taxon>Mollusca</taxon>
        <taxon>Cephalopoda</taxon>
        <taxon>Coleoidea</taxon>
        <taxon>Octopodiformes</taxon>
        <taxon>Octopoda</taxon>
        <taxon>Incirrata</taxon>
        <taxon>Octopodidae</taxon>
        <taxon>Octopus</taxon>
    </lineage>
</organism>
<evidence type="ECO:0000256" key="6">
    <source>
        <dbReference type="ARBA" id="ARBA00022801"/>
    </source>
</evidence>
<evidence type="ECO:0000313" key="18">
    <source>
        <dbReference type="RefSeq" id="XP_029658262.1"/>
    </source>
</evidence>
<evidence type="ECO:0000256" key="5">
    <source>
        <dbReference type="ARBA" id="ARBA00022729"/>
    </source>
</evidence>
<dbReference type="GO" id="GO:0004725">
    <property type="term" value="F:protein tyrosine phosphatase activity"/>
    <property type="evidence" value="ECO:0007669"/>
    <property type="project" value="UniProtKB-EC"/>
</dbReference>
<keyword evidence="9 13" id="KW-0472">Membrane</keyword>
<dbReference type="FunFam" id="3.90.190.10:FF:000102">
    <property type="entry name" value="Receptor-type tyrosine-protein phosphatase"/>
    <property type="match status" value="1"/>
</dbReference>
<evidence type="ECO:0000256" key="1">
    <source>
        <dbReference type="ARBA" id="ARBA00004479"/>
    </source>
</evidence>
<dbReference type="PRINTS" id="PR00700">
    <property type="entry name" value="PRTYPHPHTASE"/>
</dbReference>
<dbReference type="RefSeq" id="XP_029658263.1">
    <property type="nucleotide sequence ID" value="XM_029802403.2"/>
</dbReference>